<comment type="caution">
    <text evidence="1">The sequence shown here is derived from an EMBL/GenBank/DDBJ whole genome shotgun (WGS) entry which is preliminary data.</text>
</comment>
<sequence length="132" mass="15281">MVVENTVNGFKSELAFLSSRLIHCRNQTWDQGIEPIFVCEQILVFLLNSELLSYQLQIHTCIEQIDETIVWTRSQLIGMPQKPDFMHPDKTSTIYKLLYKKSTNELINNTLKAMMELYDSIPADSLDTPAKR</sequence>
<protein>
    <submittedName>
        <fullName evidence="1">Uncharacterized protein</fullName>
    </submittedName>
</protein>
<dbReference type="RefSeq" id="WP_314511086.1">
    <property type="nucleotide sequence ID" value="NZ_JASJOU010000003.1"/>
</dbReference>
<keyword evidence="2" id="KW-1185">Reference proteome</keyword>
<gene>
    <name evidence="1" type="ORF">QNI22_13045</name>
</gene>
<evidence type="ECO:0000313" key="2">
    <source>
        <dbReference type="Proteomes" id="UP001232063"/>
    </source>
</evidence>
<dbReference type="EMBL" id="JASJOU010000003">
    <property type="protein sequence ID" value="MDJ1501586.1"/>
    <property type="molecule type" value="Genomic_DNA"/>
</dbReference>
<accession>A0AAE3UER1</accession>
<organism evidence="1 2">
    <name type="scientific">Xanthocytophaga agilis</name>
    <dbReference type="NCBI Taxonomy" id="3048010"/>
    <lineage>
        <taxon>Bacteria</taxon>
        <taxon>Pseudomonadati</taxon>
        <taxon>Bacteroidota</taxon>
        <taxon>Cytophagia</taxon>
        <taxon>Cytophagales</taxon>
        <taxon>Rhodocytophagaceae</taxon>
        <taxon>Xanthocytophaga</taxon>
    </lineage>
</organism>
<evidence type="ECO:0000313" key="1">
    <source>
        <dbReference type="EMBL" id="MDJ1501586.1"/>
    </source>
</evidence>
<name>A0AAE3UER1_9BACT</name>
<reference evidence="1" key="1">
    <citation type="submission" date="2023-05" db="EMBL/GenBank/DDBJ databases">
        <authorList>
            <person name="Zhang X."/>
        </authorList>
    </citation>
    <scope>NUCLEOTIDE SEQUENCE</scope>
    <source>
        <strain evidence="1">BD1B2-1</strain>
    </source>
</reference>
<proteinExistence type="predicted"/>
<dbReference type="AlphaFoldDB" id="A0AAE3UER1"/>
<dbReference type="Proteomes" id="UP001232063">
    <property type="component" value="Unassembled WGS sequence"/>
</dbReference>